<organism evidence="1 2">
    <name type="scientific">Microcystis aeruginosa EAWAG127a</name>
    <dbReference type="NCBI Taxonomy" id="2529855"/>
    <lineage>
        <taxon>Bacteria</taxon>
        <taxon>Bacillati</taxon>
        <taxon>Cyanobacteriota</taxon>
        <taxon>Cyanophyceae</taxon>
        <taxon>Oscillatoriophycideae</taxon>
        <taxon>Chroococcales</taxon>
        <taxon>Microcystaceae</taxon>
        <taxon>Microcystis</taxon>
    </lineage>
</organism>
<dbReference type="PANTHER" id="PTHR14136">
    <property type="entry name" value="BTB_POZ DOMAIN-CONTAINING PROTEIN KCTD9"/>
    <property type="match status" value="1"/>
</dbReference>
<dbReference type="PANTHER" id="PTHR14136:SF17">
    <property type="entry name" value="BTB_POZ DOMAIN-CONTAINING PROTEIN KCTD9"/>
    <property type="match status" value="1"/>
</dbReference>
<protein>
    <submittedName>
        <fullName evidence="1">Pentapeptide repeat-containing protein</fullName>
    </submittedName>
</protein>
<dbReference type="RefSeq" id="WP_150976812.1">
    <property type="nucleotide sequence ID" value="NZ_SRLN01000012.1"/>
</dbReference>
<dbReference type="AlphaFoldDB" id="A0A5J5LUS5"/>
<evidence type="ECO:0000313" key="2">
    <source>
        <dbReference type="Proteomes" id="UP000325636"/>
    </source>
</evidence>
<dbReference type="Gene3D" id="2.160.20.80">
    <property type="entry name" value="E3 ubiquitin-protein ligase SopA"/>
    <property type="match status" value="1"/>
</dbReference>
<comment type="caution">
    <text evidence="1">The sequence shown here is derived from an EMBL/GenBank/DDBJ whole genome shotgun (WGS) entry which is preliminary data.</text>
</comment>
<dbReference type="EMBL" id="SRLN01000012">
    <property type="protein sequence ID" value="KAB0241437.1"/>
    <property type="molecule type" value="Genomic_DNA"/>
</dbReference>
<name>A0A5J5LUS5_MICAE</name>
<dbReference type="Proteomes" id="UP000325636">
    <property type="component" value="Unassembled WGS sequence"/>
</dbReference>
<dbReference type="InterPro" id="IPR051082">
    <property type="entry name" value="Pentapeptide-BTB/POZ_domain"/>
</dbReference>
<accession>A0A5J5LUS5</accession>
<evidence type="ECO:0000313" key="1">
    <source>
        <dbReference type="EMBL" id="KAB0241437.1"/>
    </source>
</evidence>
<sequence length="323" mass="36995">MSNSVPHEDEGRELVARIEKAIAQDTDDFNELTEILGLDPKTYFAGGNLSQFNLENADLSGADLHFCRLDQANLKNANLSNSNLRQVNSTNSDLTGANLTGVDLRGSDLTNSNLTDTILTKETLQAVELANVVTSSSEIKQCLEESNPSQLDYPYTNYTHLSNEELKSLVEAFCHQSPDTPQRNILACQLLREIRRLPNLNHSYQLSDRRFYDFVSKFKTALNNELMAIIQRICQFFDADETDYVQSLTDWINQNLRWNYNPEEKIEMLLKKVSKAIFLENYTGIDDNEDNHFLFSIENLEDELTLSNLDQMIENLQKQRHNQ</sequence>
<dbReference type="InterPro" id="IPR001646">
    <property type="entry name" value="5peptide_repeat"/>
</dbReference>
<reference evidence="2" key="1">
    <citation type="submission" date="2019-04" db="EMBL/GenBank/DDBJ databases">
        <title>Microviridin 1777: A Toxic Chymotrypsin Inhibitor Discovered by a Metabologenomic Approach.</title>
        <authorList>
            <person name="Sieber S."/>
            <person name="Grendelmeier S.M."/>
            <person name="Harris L.A."/>
            <person name="Mitchell D.A."/>
            <person name="Gademann K."/>
        </authorList>
    </citation>
    <scope>NUCLEOTIDE SEQUENCE [LARGE SCALE GENOMIC DNA]</scope>
    <source>
        <strain evidence="2">EAWAG127a</strain>
    </source>
</reference>
<dbReference type="SUPFAM" id="SSF141571">
    <property type="entry name" value="Pentapeptide repeat-like"/>
    <property type="match status" value="1"/>
</dbReference>
<dbReference type="Pfam" id="PF00805">
    <property type="entry name" value="Pentapeptide"/>
    <property type="match status" value="1"/>
</dbReference>
<proteinExistence type="predicted"/>
<gene>
    <name evidence="1" type="ORF">EZJ55_13545</name>
</gene>